<keyword evidence="4" id="KW-1185">Reference proteome</keyword>
<dbReference type="CDD" id="cd22231">
    <property type="entry name" value="RHH_NikR_HicB-like"/>
    <property type="match status" value="1"/>
</dbReference>
<dbReference type="InterPro" id="IPR038296">
    <property type="entry name" value="ParD_sf"/>
</dbReference>
<evidence type="ECO:0000256" key="2">
    <source>
        <dbReference type="ARBA" id="ARBA00022649"/>
    </source>
</evidence>
<comment type="similarity">
    <text evidence="1">Belongs to the ParD antitoxin family.</text>
</comment>
<evidence type="ECO:0000313" key="3">
    <source>
        <dbReference type="EMBL" id="GHH08463.1"/>
    </source>
</evidence>
<evidence type="ECO:0000313" key="4">
    <source>
        <dbReference type="Proteomes" id="UP000652430"/>
    </source>
</evidence>
<protein>
    <submittedName>
        <fullName evidence="3">Antitoxin protein parD-4</fullName>
    </submittedName>
</protein>
<gene>
    <name evidence="3" type="primary">parD-4</name>
    <name evidence="3" type="ORF">GCM10008023_03930</name>
</gene>
<dbReference type="InterPro" id="IPR022789">
    <property type="entry name" value="ParD"/>
</dbReference>
<dbReference type="Pfam" id="PF03693">
    <property type="entry name" value="ParD_antitoxin"/>
    <property type="match status" value="1"/>
</dbReference>
<dbReference type="Gene3D" id="6.10.10.120">
    <property type="entry name" value="Antitoxin ParD1-like"/>
    <property type="match status" value="1"/>
</dbReference>
<dbReference type="PANTHER" id="PTHR36582:SF2">
    <property type="entry name" value="ANTITOXIN PARD"/>
    <property type="match status" value="1"/>
</dbReference>
<reference evidence="4" key="1">
    <citation type="journal article" date="2019" name="Int. J. Syst. Evol. Microbiol.">
        <title>The Global Catalogue of Microorganisms (GCM) 10K type strain sequencing project: providing services to taxonomists for standard genome sequencing and annotation.</title>
        <authorList>
            <consortium name="The Broad Institute Genomics Platform"/>
            <consortium name="The Broad Institute Genome Sequencing Center for Infectious Disease"/>
            <person name="Wu L."/>
            <person name="Ma J."/>
        </authorList>
    </citation>
    <scope>NUCLEOTIDE SEQUENCE [LARGE SCALE GENOMIC DNA]</scope>
    <source>
        <strain evidence="4">CGMCC 1.8957</strain>
    </source>
</reference>
<dbReference type="PANTHER" id="PTHR36582">
    <property type="entry name" value="ANTITOXIN PARD"/>
    <property type="match status" value="1"/>
</dbReference>
<evidence type="ECO:0000256" key="1">
    <source>
        <dbReference type="ARBA" id="ARBA00008580"/>
    </source>
</evidence>
<dbReference type="InterPro" id="IPR010985">
    <property type="entry name" value="Ribbon_hlx_hlx"/>
</dbReference>
<name>A0ABQ3LAA6_9SPHN</name>
<dbReference type="EMBL" id="BNAQ01000001">
    <property type="protein sequence ID" value="GHH08463.1"/>
    <property type="molecule type" value="Genomic_DNA"/>
</dbReference>
<sequence>MATITISLPDAMKDWIEAQAATGRFGNSSDVVLDLIRREQIRSEKIAAMNRMVEEGLASGISDLTVEEVLEEARRKALARASGASV</sequence>
<keyword evidence="2" id="KW-1277">Toxin-antitoxin system</keyword>
<dbReference type="Proteomes" id="UP000652430">
    <property type="component" value="Unassembled WGS sequence"/>
</dbReference>
<proteinExistence type="inferred from homology"/>
<dbReference type="SUPFAM" id="SSF47598">
    <property type="entry name" value="Ribbon-helix-helix"/>
    <property type="match status" value="1"/>
</dbReference>
<dbReference type="NCBIfam" id="TIGR02606">
    <property type="entry name" value="antidote_CC2985"/>
    <property type="match status" value="1"/>
</dbReference>
<organism evidence="3 4">
    <name type="scientific">Sphingomonas glacialis</name>
    <dbReference type="NCBI Taxonomy" id="658225"/>
    <lineage>
        <taxon>Bacteria</taxon>
        <taxon>Pseudomonadati</taxon>
        <taxon>Pseudomonadota</taxon>
        <taxon>Alphaproteobacteria</taxon>
        <taxon>Sphingomonadales</taxon>
        <taxon>Sphingomonadaceae</taxon>
        <taxon>Sphingomonas</taxon>
    </lineage>
</organism>
<accession>A0ABQ3LAA6</accession>
<comment type="caution">
    <text evidence="3">The sequence shown here is derived from an EMBL/GenBank/DDBJ whole genome shotgun (WGS) entry which is preliminary data.</text>
</comment>